<gene>
    <name evidence="2" type="ordered locus">Bresu_2452</name>
</gene>
<evidence type="ECO:0000313" key="2">
    <source>
        <dbReference type="EMBL" id="ADL01761.1"/>
    </source>
</evidence>
<protein>
    <recommendedName>
        <fullName evidence="4">General secretion pathway protein GspJ</fullName>
    </recommendedName>
</protein>
<dbReference type="EMBL" id="CP002102">
    <property type="protein sequence ID" value="ADL01761.1"/>
    <property type="molecule type" value="Genomic_DNA"/>
</dbReference>
<keyword evidence="3" id="KW-1185">Reference proteome</keyword>
<organism evidence="2 3">
    <name type="scientific">Brevundimonas subvibrioides (strain ATCC 15264 / DSM 4735 / LMG 14903 / NBRC 16000 / CB 81)</name>
    <name type="common">Caulobacter subvibrioides</name>
    <dbReference type="NCBI Taxonomy" id="633149"/>
    <lineage>
        <taxon>Bacteria</taxon>
        <taxon>Pseudomonadati</taxon>
        <taxon>Pseudomonadota</taxon>
        <taxon>Alphaproteobacteria</taxon>
        <taxon>Caulobacterales</taxon>
        <taxon>Caulobacteraceae</taxon>
        <taxon>Brevundimonas</taxon>
    </lineage>
</organism>
<dbReference type="KEGG" id="bsb:Bresu_2452"/>
<dbReference type="SUPFAM" id="SSF54523">
    <property type="entry name" value="Pili subunits"/>
    <property type="match status" value="1"/>
</dbReference>
<reference evidence="3" key="1">
    <citation type="journal article" date="2011" name="J. Bacteriol.">
        <title>Genome sequences of eight morphologically diverse alphaproteobacteria.</title>
        <authorList>
            <consortium name="US DOE Joint Genome Institute"/>
            <person name="Brown P.J."/>
            <person name="Kysela D.T."/>
            <person name="Buechlein A."/>
            <person name="Hemmerich C."/>
            <person name="Brun Y.V."/>
        </authorList>
    </citation>
    <scope>NUCLEOTIDE SEQUENCE [LARGE SCALE GENOMIC DNA]</scope>
    <source>
        <strain evidence="3">ATCC 15264 / DSM 4735 / LMG 14903 / NBRC 16000 / CB 81</strain>
    </source>
</reference>
<sequence length="189" mass="19722">MALFALIGIAGFTLLDGVLRTQGATETRLSRLAEIQRAMLVISTDLDQVANSLGGSGAALSLQKTDLSGGVVNVQYDLTGDRLTRTLSGASGSRTQILLENVASVRWTFHRRRGDWLDTWPQPVTATPAPLAPPGPTTPPSTVSQGITAIGLDIVMAGLDGRPGATLRRVVSVPLMEDAASAPTVPAQP</sequence>
<dbReference type="AlphaFoldDB" id="D9QKU7"/>
<dbReference type="Proteomes" id="UP000002696">
    <property type="component" value="Chromosome"/>
</dbReference>
<proteinExistence type="predicted"/>
<evidence type="ECO:0000313" key="3">
    <source>
        <dbReference type="Proteomes" id="UP000002696"/>
    </source>
</evidence>
<dbReference type="eggNOG" id="COG4795">
    <property type="taxonomic scope" value="Bacteria"/>
</dbReference>
<dbReference type="STRING" id="633149.Bresu_2452"/>
<evidence type="ECO:0000256" key="1">
    <source>
        <dbReference type="SAM" id="MobiDB-lite"/>
    </source>
</evidence>
<name>D9QKU7_BRESC</name>
<accession>D9QKU7</accession>
<evidence type="ECO:0008006" key="4">
    <source>
        <dbReference type="Google" id="ProtNLM"/>
    </source>
</evidence>
<feature type="region of interest" description="Disordered" evidence="1">
    <location>
        <begin position="120"/>
        <end position="142"/>
    </location>
</feature>
<dbReference type="HOGENOM" id="CLU_093850_1_1_5"/>
<dbReference type="InterPro" id="IPR045584">
    <property type="entry name" value="Pilin-like"/>
</dbReference>
<feature type="compositionally biased region" description="Pro residues" evidence="1">
    <location>
        <begin position="130"/>
        <end position="139"/>
    </location>
</feature>
<dbReference type="InParanoid" id="D9QKU7"/>